<dbReference type="EMBL" id="JRKL02006330">
    <property type="protein sequence ID" value="KAF3949078.1"/>
    <property type="molecule type" value="Genomic_DNA"/>
</dbReference>
<dbReference type="AlphaFoldDB" id="A0A8J4V5G0"/>
<evidence type="ECO:0000256" key="1">
    <source>
        <dbReference type="ARBA" id="ARBA00022614"/>
    </source>
</evidence>
<name>A0A8J4V5G0_9ROSI</name>
<gene>
    <name evidence="4" type="ORF">CMV_024999</name>
</gene>
<dbReference type="InterPro" id="IPR045344">
    <property type="entry name" value="C-JID"/>
</dbReference>
<evidence type="ECO:0000313" key="5">
    <source>
        <dbReference type="Proteomes" id="UP000737018"/>
    </source>
</evidence>
<dbReference type="Proteomes" id="UP000737018">
    <property type="component" value="Unassembled WGS sequence"/>
</dbReference>
<feature type="domain" description="C-JID" evidence="3">
    <location>
        <begin position="18"/>
        <end position="119"/>
    </location>
</feature>
<sequence>MLRRYIQGAYLGYEYFLIPGSEIPKWFSHQSVGTSLNLQGPLDFMGIVVCAVFIFRKHRPLPTTPWGFTHYLHFSYNVIGSEISDSHGIIFHEQSAHKKVTLIVRKRNPNKIDRFDESARLIQYFSLDLFEEMVSTAEGSTQVFVARKYLQLRNAIIHSRKIKTEEQNVKDIKRDISKSEWRAKVEQLTQSLTEYCVVNGALTLLLCVKGHFRLSVLAAVVVPWVLV</sequence>
<comment type="caution">
    <text evidence="4">The sequence shown here is derived from an EMBL/GenBank/DDBJ whole genome shotgun (WGS) entry which is preliminary data.</text>
</comment>
<organism evidence="4 5">
    <name type="scientific">Castanea mollissima</name>
    <name type="common">Chinese chestnut</name>
    <dbReference type="NCBI Taxonomy" id="60419"/>
    <lineage>
        <taxon>Eukaryota</taxon>
        <taxon>Viridiplantae</taxon>
        <taxon>Streptophyta</taxon>
        <taxon>Embryophyta</taxon>
        <taxon>Tracheophyta</taxon>
        <taxon>Spermatophyta</taxon>
        <taxon>Magnoliopsida</taxon>
        <taxon>eudicotyledons</taxon>
        <taxon>Gunneridae</taxon>
        <taxon>Pentapetalae</taxon>
        <taxon>rosids</taxon>
        <taxon>fabids</taxon>
        <taxon>Fagales</taxon>
        <taxon>Fagaceae</taxon>
        <taxon>Castanea</taxon>
    </lineage>
</organism>
<dbReference type="Pfam" id="PF20160">
    <property type="entry name" value="C-JID"/>
    <property type="match status" value="1"/>
</dbReference>
<keyword evidence="5" id="KW-1185">Reference proteome</keyword>
<protein>
    <recommendedName>
        <fullName evidence="3">C-JID domain-containing protein</fullName>
    </recommendedName>
</protein>
<evidence type="ECO:0000256" key="2">
    <source>
        <dbReference type="ARBA" id="ARBA00022737"/>
    </source>
</evidence>
<accession>A0A8J4V5G0</accession>
<evidence type="ECO:0000313" key="4">
    <source>
        <dbReference type="EMBL" id="KAF3949078.1"/>
    </source>
</evidence>
<keyword evidence="1" id="KW-0433">Leucine-rich repeat</keyword>
<dbReference type="OrthoDB" id="1936883at2759"/>
<keyword evidence="2" id="KW-0677">Repeat</keyword>
<proteinExistence type="predicted"/>
<reference evidence="4" key="1">
    <citation type="submission" date="2020-03" db="EMBL/GenBank/DDBJ databases">
        <title>Castanea mollissima Vanexum genome sequencing.</title>
        <authorList>
            <person name="Staton M."/>
        </authorList>
    </citation>
    <scope>NUCLEOTIDE SEQUENCE</scope>
    <source>
        <tissue evidence="4">Leaf</tissue>
    </source>
</reference>
<evidence type="ECO:0000259" key="3">
    <source>
        <dbReference type="Pfam" id="PF20160"/>
    </source>
</evidence>